<keyword evidence="1" id="KW-0812">Transmembrane</keyword>
<proteinExistence type="predicted"/>
<accession>A0AAE6JDL8</accession>
<dbReference type="Pfam" id="PF00892">
    <property type="entry name" value="EamA"/>
    <property type="match status" value="2"/>
</dbReference>
<dbReference type="Proteomes" id="UP000250557">
    <property type="component" value="Chromosome"/>
</dbReference>
<feature type="transmembrane region" description="Helical" evidence="1">
    <location>
        <begin position="243"/>
        <end position="262"/>
    </location>
</feature>
<feature type="transmembrane region" description="Helical" evidence="1">
    <location>
        <begin position="96"/>
        <end position="113"/>
    </location>
</feature>
<dbReference type="EMBL" id="CP043451">
    <property type="protein sequence ID" value="QEM02897.1"/>
    <property type="molecule type" value="Genomic_DNA"/>
</dbReference>
<protein>
    <submittedName>
        <fullName evidence="3">EamA family transporter</fullName>
    </submittedName>
</protein>
<feature type="domain" description="EamA" evidence="2">
    <location>
        <begin position="16"/>
        <end position="141"/>
    </location>
</feature>
<feature type="transmembrane region" description="Helical" evidence="1">
    <location>
        <begin position="268"/>
        <end position="289"/>
    </location>
</feature>
<gene>
    <name evidence="3" type="ORF">DIU31_004965</name>
    <name evidence="4" type="ORF">J3L21_22760</name>
</gene>
<sequence length="300" mass="33176">MARNTPLTLNKNLIILHFTVFVWGFTGILGALITISAVQLVWYRVLIAFVSLFLYFKFNKTDFKVDRKTLIKLVFTGAIVGGHWILFFAAIKLSTVAVTLVCLSSITLFTAIFEPIINKKNISKLEILAGLLIISGIVLIFKFEARYTKGIVAGLVSAVCASLFSIINSRQVQKVQAPVIAFYELSGAFVWISIYLFITSGYTRAMLLKPADIGYLVLLGTVCTSLAYVAGVSVMRELSAFRVALVTNLEPVYGIILSFIFFGDLNKMTLGFWGGAILILSTIFLYPVARKQISRHKSIS</sequence>
<organism evidence="3 5">
    <name type="scientific">Mucilaginibacter rubeus</name>
    <dbReference type="NCBI Taxonomy" id="2027860"/>
    <lineage>
        <taxon>Bacteria</taxon>
        <taxon>Pseudomonadati</taxon>
        <taxon>Bacteroidota</taxon>
        <taxon>Sphingobacteriia</taxon>
        <taxon>Sphingobacteriales</taxon>
        <taxon>Sphingobacteriaceae</taxon>
        <taxon>Mucilaginibacter</taxon>
    </lineage>
</organism>
<name>A0AAE6JDL8_9SPHI</name>
<keyword evidence="1" id="KW-1133">Transmembrane helix</keyword>
<evidence type="ECO:0000313" key="3">
    <source>
        <dbReference type="EMBL" id="QEM02897.1"/>
    </source>
</evidence>
<dbReference type="AlphaFoldDB" id="A0AAE6JDL8"/>
<dbReference type="PANTHER" id="PTHR22911:SF79">
    <property type="entry name" value="MOBA-LIKE NTP TRANSFERASE DOMAIN-CONTAINING PROTEIN"/>
    <property type="match status" value="1"/>
</dbReference>
<feature type="transmembrane region" description="Helical" evidence="1">
    <location>
        <begin position="41"/>
        <end position="58"/>
    </location>
</feature>
<keyword evidence="1" id="KW-0472">Membrane</keyword>
<dbReference type="RefSeq" id="WP_112655736.1">
    <property type="nucleotide sequence ID" value="NZ_CP043451.1"/>
</dbReference>
<dbReference type="SUPFAM" id="SSF103481">
    <property type="entry name" value="Multidrug resistance efflux transporter EmrE"/>
    <property type="match status" value="2"/>
</dbReference>
<feature type="domain" description="EamA" evidence="2">
    <location>
        <begin position="149"/>
        <end position="285"/>
    </location>
</feature>
<dbReference type="GO" id="GO:0016020">
    <property type="term" value="C:membrane"/>
    <property type="evidence" value="ECO:0007669"/>
    <property type="project" value="InterPro"/>
</dbReference>
<dbReference type="InterPro" id="IPR037185">
    <property type="entry name" value="EmrE-like"/>
</dbReference>
<feature type="transmembrane region" description="Helical" evidence="1">
    <location>
        <begin position="70"/>
        <end position="90"/>
    </location>
</feature>
<evidence type="ECO:0000259" key="2">
    <source>
        <dbReference type="Pfam" id="PF00892"/>
    </source>
</evidence>
<evidence type="ECO:0000313" key="4">
    <source>
        <dbReference type="EMBL" id="QTE48357.1"/>
    </source>
</evidence>
<feature type="transmembrane region" description="Helical" evidence="1">
    <location>
        <begin position="179"/>
        <end position="198"/>
    </location>
</feature>
<dbReference type="EMBL" id="CP071880">
    <property type="protein sequence ID" value="QTE48357.1"/>
    <property type="molecule type" value="Genomic_DNA"/>
</dbReference>
<dbReference type="InterPro" id="IPR000620">
    <property type="entry name" value="EamA_dom"/>
</dbReference>
<feature type="transmembrane region" description="Helical" evidence="1">
    <location>
        <begin position="147"/>
        <end position="167"/>
    </location>
</feature>
<dbReference type="PANTHER" id="PTHR22911">
    <property type="entry name" value="ACYL-MALONYL CONDENSING ENZYME-RELATED"/>
    <property type="match status" value="1"/>
</dbReference>
<evidence type="ECO:0000256" key="1">
    <source>
        <dbReference type="SAM" id="Phobius"/>
    </source>
</evidence>
<feature type="transmembrane region" description="Helical" evidence="1">
    <location>
        <begin position="125"/>
        <end position="141"/>
    </location>
</feature>
<dbReference type="Proteomes" id="UP000663940">
    <property type="component" value="Chromosome"/>
</dbReference>
<reference evidence="3 5" key="1">
    <citation type="submission" date="2019-08" db="EMBL/GenBank/DDBJ databases">
        <title>Comparative genome analysis confer to the adaptation heavy metal polluted environment.</title>
        <authorList>
            <person name="Li Y."/>
        </authorList>
    </citation>
    <scope>NUCLEOTIDE SEQUENCE [LARGE SCALE GENOMIC DNA]</scope>
    <source>
        <strain evidence="3 5">P2</strain>
    </source>
</reference>
<keyword evidence="6" id="KW-1185">Reference proteome</keyword>
<feature type="transmembrane region" description="Helical" evidence="1">
    <location>
        <begin position="213"/>
        <end position="231"/>
    </location>
</feature>
<evidence type="ECO:0000313" key="6">
    <source>
        <dbReference type="Proteomes" id="UP000663940"/>
    </source>
</evidence>
<reference evidence="4 6" key="2">
    <citation type="submission" date="2021-03" db="EMBL/GenBank/DDBJ databases">
        <title>Mucilaginibacter strains isolated from gold and copper mining confer multi heavy-metal resistance.</title>
        <authorList>
            <person name="Li Y."/>
        </authorList>
    </citation>
    <scope>NUCLEOTIDE SEQUENCE [LARGE SCALE GENOMIC DNA]</scope>
    <source>
        <strain evidence="4 6">P2-4</strain>
    </source>
</reference>
<feature type="transmembrane region" description="Helical" evidence="1">
    <location>
        <begin position="12"/>
        <end position="35"/>
    </location>
</feature>
<evidence type="ECO:0000313" key="5">
    <source>
        <dbReference type="Proteomes" id="UP000250557"/>
    </source>
</evidence>